<dbReference type="GO" id="GO:0051301">
    <property type="term" value="P:cell division"/>
    <property type="evidence" value="ECO:0007669"/>
    <property type="project" value="UniProtKB-KW"/>
</dbReference>
<dbReference type="Pfam" id="PF02875">
    <property type="entry name" value="Mur_ligase_C"/>
    <property type="match status" value="1"/>
</dbReference>
<comment type="pathway">
    <text evidence="2 7 8">Cell wall biogenesis; peptidoglycan biosynthesis.</text>
</comment>
<dbReference type="PANTHER" id="PTHR43692:SF1">
    <property type="entry name" value="UDP-N-ACETYLMURAMOYLALANINE--D-GLUTAMATE LIGASE"/>
    <property type="match status" value="1"/>
</dbReference>
<feature type="binding site" evidence="7">
    <location>
        <begin position="113"/>
        <end position="119"/>
    </location>
    <ligand>
        <name>ATP</name>
        <dbReference type="ChEBI" id="CHEBI:30616"/>
    </ligand>
</feature>
<dbReference type="Gene3D" id="3.40.1190.10">
    <property type="entry name" value="Mur-like, catalytic domain"/>
    <property type="match status" value="1"/>
</dbReference>
<gene>
    <name evidence="7 11" type="primary">murD</name>
    <name evidence="11" type="ORF">OQ287_05820</name>
</gene>
<dbReference type="Gene3D" id="3.90.190.20">
    <property type="entry name" value="Mur ligase, C-terminal domain"/>
    <property type="match status" value="1"/>
</dbReference>
<dbReference type="SUPFAM" id="SSF53244">
    <property type="entry name" value="MurD-like peptide ligases, peptide-binding domain"/>
    <property type="match status" value="1"/>
</dbReference>
<comment type="similarity">
    <text evidence="7">Belongs to the MurCDEF family.</text>
</comment>
<dbReference type="HAMAP" id="MF_00639">
    <property type="entry name" value="MurD"/>
    <property type="match status" value="1"/>
</dbReference>
<dbReference type="InterPro" id="IPR013221">
    <property type="entry name" value="Mur_ligase_cen"/>
</dbReference>
<evidence type="ECO:0000256" key="6">
    <source>
        <dbReference type="ARBA" id="ARBA00022840"/>
    </source>
</evidence>
<evidence type="ECO:0000259" key="9">
    <source>
        <dbReference type="Pfam" id="PF02875"/>
    </source>
</evidence>
<dbReference type="PANTHER" id="PTHR43692">
    <property type="entry name" value="UDP-N-ACETYLMURAMOYLALANINE--D-GLUTAMATE LIGASE"/>
    <property type="match status" value="1"/>
</dbReference>
<feature type="domain" description="Mur ligase central" evidence="10">
    <location>
        <begin position="111"/>
        <end position="281"/>
    </location>
</feature>
<dbReference type="Gene3D" id="3.40.50.720">
    <property type="entry name" value="NAD(P)-binding Rossmann-like Domain"/>
    <property type="match status" value="1"/>
</dbReference>
<keyword evidence="7 8" id="KW-0132">Cell division</keyword>
<name>A0AA41ZKM1_9GAMM</name>
<dbReference type="EC" id="6.3.2.9" evidence="7 8"/>
<keyword evidence="12" id="KW-1185">Reference proteome</keyword>
<comment type="caution">
    <text evidence="11">The sequence shown here is derived from an EMBL/GenBank/DDBJ whole genome shotgun (WGS) entry which is preliminary data.</text>
</comment>
<reference evidence="11" key="1">
    <citation type="submission" date="2022-11" db="EMBL/GenBank/DDBJ databases">
        <title>Larsenimonas rhizosphaerae sp. nov., isolated from a tidal mudflat.</title>
        <authorList>
            <person name="Lee S.D."/>
            <person name="Kim I.S."/>
        </authorList>
    </citation>
    <scope>NUCLEOTIDE SEQUENCE</scope>
    <source>
        <strain evidence="11">GH2-1</strain>
    </source>
</reference>
<evidence type="ECO:0000256" key="5">
    <source>
        <dbReference type="ARBA" id="ARBA00022741"/>
    </source>
</evidence>
<dbReference type="GO" id="GO:0008764">
    <property type="term" value="F:UDP-N-acetylmuramoylalanine-D-glutamate ligase activity"/>
    <property type="evidence" value="ECO:0007669"/>
    <property type="project" value="UniProtKB-UniRule"/>
</dbReference>
<keyword evidence="5 7" id="KW-0547">Nucleotide-binding</keyword>
<dbReference type="GO" id="GO:0009252">
    <property type="term" value="P:peptidoglycan biosynthetic process"/>
    <property type="evidence" value="ECO:0007669"/>
    <property type="project" value="UniProtKB-UniRule"/>
</dbReference>
<keyword evidence="6 7" id="KW-0067">ATP-binding</keyword>
<dbReference type="EMBL" id="JAPIVE010000001">
    <property type="protein sequence ID" value="MCX2523751.1"/>
    <property type="molecule type" value="Genomic_DNA"/>
</dbReference>
<comment type="subcellular location">
    <subcellularLocation>
        <location evidence="1 7 8">Cytoplasm</location>
    </subcellularLocation>
</comment>
<comment type="catalytic activity">
    <reaction evidence="7 8">
        <text>UDP-N-acetyl-alpha-D-muramoyl-L-alanine + D-glutamate + ATP = UDP-N-acetyl-alpha-D-muramoyl-L-alanyl-D-glutamate + ADP + phosphate + H(+)</text>
        <dbReference type="Rhea" id="RHEA:16429"/>
        <dbReference type="ChEBI" id="CHEBI:15378"/>
        <dbReference type="ChEBI" id="CHEBI:29986"/>
        <dbReference type="ChEBI" id="CHEBI:30616"/>
        <dbReference type="ChEBI" id="CHEBI:43474"/>
        <dbReference type="ChEBI" id="CHEBI:83898"/>
        <dbReference type="ChEBI" id="CHEBI:83900"/>
        <dbReference type="ChEBI" id="CHEBI:456216"/>
        <dbReference type="EC" id="6.3.2.9"/>
    </reaction>
</comment>
<evidence type="ECO:0000256" key="2">
    <source>
        <dbReference type="ARBA" id="ARBA00004752"/>
    </source>
</evidence>
<dbReference type="InterPro" id="IPR005762">
    <property type="entry name" value="MurD"/>
</dbReference>
<dbReference type="SUPFAM" id="SSF53623">
    <property type="entry name" value="MurD-like peptide ligases, catalytic domain"/>
    <property type="match status" value="1"/>
</dbReference>
<keyword evidence="3 7" id="KW-0963">Cytoplasm</keyword>
<evidence type="ECO:0000256" key="7">
    <source>
        <dbReference type="HAMAP-Rule" id="MF_00639"/>
    </source>
</evidence>
<protein>
    <recommendedName>
        <fullName evidence="7 8">UDP-N-acetylmuramoylalanine--D-glutamate ligase</fullName>
        <ecNumber evidence="7 8">6.3.2.9</ecNumber>
    </recommendedName>
    <alternativeName>
        <fullName evidence="7">D-glutamic acid-adding enzyme</fullName>
    </alternativeName>
    <alternativeName>
        <fullName evidence="7">UDP-N-acetylmuramoyl-L-alanyl-D-glutamate synthetase</fullName>
    </alternativeName>
</protein>
<dbReference type="Pfam" id="PF21799">
    <property type="entry name" value="MurD-like_N"/>
    <property type="match status" value="1"/>
</dbReference>
<evidence type="ECO:0000256" key="4">
    <source>
        <dbReference type="ARBA" id="ARBA00022598"/>
    </source>
</evidence>
<comment type="function">
    <text evidence="7 8">Cell wall formation. Catalyzes the addition of glutamate to the nucleotide precursor UDP-N-acetylmuramoyl-L-alanine (UMA).</text>
</comment>
<dbReference type="GO" id="GO:0071555">
    <property type="term" value="P:cell wall organization"/>
    <property type="evidence" value="ECO:0007669"/>
    <property type="project" value="UniProtKB-KW"/>
</dbReference>
<proteinExistence type="inferred from homology"/>
<dbReference type="GO" id="GO:0008360">
    <property type="term" value="P:regulation of cell shape"/>
    <property type="evidence" value="ECO:0007669"/>
    <property type="project" value="UniProtKB-KW"/>
</dbReference>
<keyword evidence="7 8" id="KW-0133">Cell shape</keyword>
<keyword evidence="7 8" id="KW-0961">Cell wall biogenesis/degradation</keyword>
<sequence length="449" mass="47651">MNQVPDGVTLVVGLGVSGMAIARHLACEDVPFMMADTRVAPPGLAAFQAEFPAVAVYTGELSALDMRLAREVVISPGVSPLTPGLPSRVVGELALFARRRQRFPASRLVAITGSNAKSTVTTLVGAMAQAQGIKAAVGGNLGLAALELPEDADVYILELSSFQLETTEPLHADVACYLNLSEDHLDRHGDLSGYGRAKQRVFEGAHLAIANRQDPLTHPVVPSMPTAFFTRKAPRSPDEWGLADRDGERWLMHGEIPLIKAADVVMQGEHNLTNALAALAIGEAMGWSMASMCRVLASFKGLPHRMELITHHKGVAWINDSKGTNVGATLAAIDGLRAECDGQLILLAGGIGKGADFSPLARALRGCGQAIVYGRDRALLEVALAPHVAVQCVDTLAEACQAAVACSRSGDVVLLSPACASLDQFENFEARGEAFRQYVTQQEQAHEVE</sequence>
<evidence type="ECO:0000256" key="1">
    <source>
        <dbReference type="ARBA" id="ARBA00004496"/>
    </source>
</evidence>
<accession>A0AA41ZKM1</accession>
<evidence type="ECO:0000256" key="8">
    <source>
        <dbReference type="RuleBase" id="RU003664"/>
    </source>
</evidence>
<keyword evidence="7 8" id="KW-0573">Peptidoglycan synthesis</keyword>
<dbReference type="InterPro" id="IPR004101">
    <property type="entry name" value="Mur_ligase_C"/>
</dbReference>
<keyword evidence="4 7" id="KW-0436">Ligase</keyword>
<organism evidence="11 12">
    <name type="scientific">Larsenimonas rhizosphaerae</name>
    <dbReference type="NCBI Taxonomy" id="2944682"/>
    <lineage>
        <taxon>Bacteria</taxon>
        <taxon>Pseudomonadati</taxon>
        <taxon>Pseudomonadota</taxon>
        <taxon>Gammaproteobacteria</taxon>
        <taxon>Oceanospirillales</taxon>
        <taxon>Halomonadaceae</taxon>
        <taxon>Larsenimonas</taxon>
    </lineage>
</organism>
<dbReference type="GO" id="GO:0005524">
    <property type="term" value="F:ATP binding"/>
    <property type="evidence" value="ECO:0007669"/>
    <property type="project" value="UniProtKB-UniRule"/>
</dbReference>
<keyword evidence="7 8" id="KW-0131">Cell cycle</keyword>
<evidence type="ECO:0000256" key="3">
    <source>
        <dbReference type="ARBA" id="ARBA00022490"/>
    </source>
</evidence>
<dbReference type="Pfam" id="PF08245">
    <property type="entry name" value="Mur_ligase_M"/>
    <property type="match status" value="1"/>
</dbReference>
<dbReference type="GO" id="GO:0005737">
    <property type="term" value="C:cytoplasm"/>
    <property type="evidence" value="ECO:0007669"/>
    <property type="project" value="UniProtKB-SubCell"/>
</dbReference>
<dbReference type="InterPro" id="IPR036565">
    <property type="entry name" value="Mur-like_cat_sf"/>
</dbReference>
<dbReference type="SUPFAM" id="SSF51984">
    <property type="entry name" value="MurCD N-terminal domain"/>
    <property type="match status" value="1"/>
</dbReference>
<evidence type="ECO:0000313" key="11">
    <source>
        <dbReference type="EMBL" id="MCX2523751.1"/>
    </source>
</evidence>
<dbReference type="AlphaFoldDB" id="A0AA41ZKM1"/>
<dbReference type="InterPro" id="IPR036615">
    <property type="entry name" value="Mur_ligase_C_dom_sf"/>
</dbReference>
<evidence type="ECO:0000259" key="10">
    <source>
        <dbReference type="Pfam" id="PF08245"/>
    </source>
</evidence>
<dbReference type="NCBIfam" id="TIGR01087">
    <property type="entry name" value="murD"/>
    <property type="match status" value="1"/>
</dbReference>
<evidence type="ECO:0000313" key="12">
    <source>
        <dbReference type="Proteomes" id="UP001165678"/>
    </source>
</evidence>
<dbReference type="Proteomes" id="UP001165678">
    <property type="component" value="Unassembled WGS sequence"/>
</dbReference>
<feature type="domain" description="Mur ligase C-terminal" evidence="9">
    <location>
        <begin position="304"/>
        <end position="419"/>
    </location>
</feature>